<dbReference type="Gene3D" id="3.40.50.300">
    <property type="entry name" value="P-loop containing nucleotide triphosphate hydrolases"/>
    <property type="match status" value="1"/>
</dbReference>
<dbReference type="PANTHER" id="PTHR43581:SF2">
    <property type="entry name" value="EXCINUCLEASE ATPASE SUBUNIT"/>
    <property type="match status" value="1"/>
</dbReference>
<name>A0AAE6T8L0_9BACT</name>
<dbReference type="InterPro" id="IPR051396">
    <property type="entry name" value="Bact_Antivir_Def_Nuclease"/>
</dbReference>
<keyword evidence="2" id="KW-0067">ATP-binding</keyword>
<dbReference type="Pfam" id="PF13304">
    <property type="entry name" value="AAA_21"/>
    <property type="match status" value="1"/>
</dbReference>
<evidence type="ECO:0000313" key="3">
    <source>
        <dbReference type="Proteomes" id="UP000642553"/>
    </source>
</evidence>
<dbReference type="Proteomes" id="UP000642553">
    <property type="component" value="Chromosome"/>
</dbReference>
<dbReference type="PANTHER" id="PTHR43581">
    <property type="entry name" value="ATP/GTP PHOSPHATASE"/>
    <property type="match status" value="1"/>
</dbReference>
<protein>
    <submittedName>
        <fullName evidence="2">ATP-binding protein</fullName>
    </submittedName>
</protein>
<dbReference type="InterPro" id="IPR027417">
    <property type="entry name" value="P-loop_NTPase"/>
</dbReference>
<dbReference type="InterPro" id="IPR003959">
    <property type="entry name" value="ATPase_AAA_core"/>
</dbReference>
<evidence type="ECO:0000259" key="1">
    <source>
        <dbReference type="Pfam" id="PF13304"/>
    </source>
</evidence>
<organism evidence="2 3">
    <name type="scientific">Akkermansia massiliensis</name>
    <dbReference type="NCBI Taxonomy" id="2927224"/>
    <lineage>
        <taxon>Bacteria</taxon>
        <taxon>Pseudomonadati</taxon>
        <taxon>Verrucomicrobiota</taxon>
        <taxon>Verrucomicrobiia</taxon>
        <taxon>Verrucomicrobiales</taxon>
        <taxon>Akkermansiaceae</taxon>
        <taxon>Akkermansia</taxon>
    </lineage>
</organism>
<sequence>MRTWAGGKAAEGGSRRFFCVFRETGSGKAWTEPGGNLFPSSRFSAAFPEGFPVTEAGGICNLRHALLCYIGNGMIHDLLVRGVTVFPGSEHFEFVPGINVVVGGNDSGKSHLLKLCYTVAKWSADGGRKSLPEKWAEEQRLRKDLMRVFASRGLAGLTARNRGNAHAHVEASMEGDGVPEGMGNLVFDFQAGHEEEGLSIQEMPKRFLNVPVVFLAAREVLTIYPSFVQVGSRFPEFLDGGSWDLCRYLDVDAAAEPISTDAGRVVARLEKIIGGEVVKRDGRFFLQRPGQQPIEMSLVAEGFKRLGTLSYLIRNGSVKRGSVLFWDEPEMNLNASHLPVLVKTLTGLAKTGVQVILSSHSLFLLRELMIQLSEPRNAMVQRKFFGMSVPRGDRSGVKVTWGESLEDVGPIESLEAEIEQADRYLKLSYES</sequence>
<dbReference type="SUPFAM" id="SSF52540">
    <property type="entry name" value="P-loop containing nucleoside triphosphate hydrolases"/>
    <property type="match status" value="1"/>
</dbReference>
<proteinExistence type="predicted"/>
<keyword evidence="2" id="KW-0547">Nucleotide-binding</keyword>
<evidence type="ECO:0000313" key="2">
    <source>
        <dbReference type="EMBL" id="QHV62253.1"/>
    </source>
</evidence>
<feature type="domain" description="ATPase AAA-type core" evidence="1">
    <location>
        <begin position="271"/>
        <end position="365"/>
    </location>
</feature>
<dbReference type="EMBL" id="CP029701">
    <property type="protein sequence ID" value="QHV62253.1"/>
    <property type="molecule type" value="Genomic_DNA"/>
</dbReference>
<dbReference type="GO" id="GO:0005524">
    <property type="term" value="F:ATP binding"/>
    <property type="evidence" value="ECO:0007669"/>
    <property type="project" value="UniProtKB-KW"/>
</dbReference>
<gene>
    <name evidence="2" type="ORF">DMI76_02215</name>
</gene>
<dbReference type="GO" id="GO:0016887">
    <property type="term" value="F:ATP hydrolysis activity"/>
    <property type="evidence" value="ECO:0007669"/>
    <property type="project" value="InterPro"/>
</dbReference>
<reference evidence="2" key="1">
    <citation type="submission" date="2018-05" db="EMBL/GenBank/DDBJ databases">
        <title>Complete genome sequnece of Akkermansia muciniphila EB-AMDK-40.</title>
        <authorList>
            <person name="Nam Y.-D."/>
            <person name="Chung W.-H."/>
            <person name="Park Y.S."/>
            <person name="Kang J."/>
        </authorList>
    </citation>
    <scope>NUCLEOTIDE SEQUENCE</scope>
    <source>
        <strain evidence="2">EB-AMDK-40</strain>
    </source>
</reference>
<accession>A0AAE6T8L0</accession>
<dbReference type="AlphaFoldDB" id="A0AAE6T8L0"/>